<dbReference type="InterPro" id="IPR003856">
    <property type="entry name" value="LPS_length_determ_N"/>
</dbReference>
<proteinExistence type="inferred from homology"/>
<comment type="caution">
    <text evidence="21">The sequence shown here is derived from an EMBL/GenBank/DDBJ whole genome shotgun (WGS) entry which is preliminary data.</text>
</comment>
<dbReference type="GO" id="GO:0005886">
    <property type="term" value="C:plasma membrane"/>
    <property type="evidence" value="ECO:0007669"/>
    <property type="project" value="UniProtKB-SubCell"/>
</dbReference>
<dbReference type="CDD" id="cd05387">
    <property type="entry name" value="BY-kinase"/>
    <property type="match status" value="1"/>
</dbReference>
<evidence type="ECO:0000256" key="13">
    <source>
        <dbReference type="ARBA" id="ARBA00023136"/>
    </source>
</evidence>
<evidence type="ECO:0000256" key="10">
    <source>
        <dbReference type="ARBA" id="ARBA00022777"/>
    </source>
</evidence>
<comment type="similarity">
    <text evidence="3">Belongs to the etk/wzc family.</text>
</comment>
<evidence type="ECO:0000256" key="1">
    <source>
        <dbReference type="ARBA" id="ARBA00004429"/>
    </source>
</evidence>
<evidence type="ECO:0000256" key="12">
    <source>
        <dbReference type="ARBA" id="ARBA00022989"/>
    </source>
</evidence>
<keyword evidence="9" id="KW-0547">Nucleotide-binding</keyword>
<evidence type="ECO:0000256" key="5">
    <source>
        <dbReference type="ARBA" id="ARBA00022475"/>
    </source>
</evidence>
<comment type="catalytic activity">
    <reaction evidence="15">
        <text>L-tyrosyl-[protein] + ATP = O-phospho-L-tyrosyl-[protein] + ADP + H(+)</text>
        <dbReference type="Rhea" id="RHEA:10596"/>
        <dbReference type="Rhea" id="RHEA-COMP:10136"/>
        <dbReference type="Rhea" id="RHEA-COMP:20101"/>
        <dbReference type="ChEBI" id="CHEBI:15378"/>
        <dbReference type="ChEBI" id="CHEBI:30616"/>
        <dbReference type="ChEBI" id="CHEBI:46858"/>
        <dbReference type="ChEBI" id="CHEBI:61978"/>
        <dbReference type="ChEBI" id="CHEBI:456216"/>
        <dbReference type="EC" id="2.7.10.2"/>
    </reaction>
</comment>
<comment type="similarity">
    <text evidence="2">Belongs to the CpsD/CapB family.</text>
</comment>
<dbReference type="Pfam" id="PF13807">
    <property type="entry name" value="GNVR"/>
    <property type="match status" value="1"/>
</dbReference>
<evidence type="ECO:0000256" key="7">
    <source>
        <dbReference type="ARBA" id="ARBA00022679"/>
    </source>
</evidence>
<name>A0A2I0R055_9FLAO</name>
<dbReference type="InterPro" id="IPR027417">
    <property type="entry name" value="P-loop_NTPase"/>
</dbReference>
<evidence type="ECO:0000256" key="4">
    <source>
        <dbReference type="ARBA" id="ARBA00011903"/>
    </source>
</evidence>
<evidence type="ECO:0000259" key="19">
    <source>
        <dbReference type="Pfam" id="PF13614"/>
    </source>
</evidence>
<evidence type="ECO:0000256" key="6">
    <source>
        <dbReference type="ARBA" id="ARBA00022519"/>
    </source>
</evidence>
<dbReference type="EC" id="2.7.10.2" evidence="4"/>
<feature type="domain" description="Tyrosine-protein kinase G-rich" evidence="20">
    <location>
        <begin position="451"/>
        <end position="524"/>
    </location>
</feature>
<keyword evidence="10" id="KW-0418">Kinase</keyword>
<evidence type="ECO:0000256" key="8">
    <source>
        <dbReference type="ARBA" id="ARBA00022692"/>
    </source>
</evidence>
<keyword evidence="13 17" id="KW-0472">Membrane</keyword>
<evidence type="ECO:0000313" key="21">
    <source>
        <dbReference type="EMBL" id="PKR79947.1"/>
    </source>
</evidence>
<keyword evidence="16" id="KW-0175">Coiled coil</keyword>
<dbReference type="PANTHER" id="PTHR32309:SF13">
    <property type="entry name" value="FERRIC ENTEROBACTIN TRANSPORT PROTEIN FEPE"/>
    <property type="match status" value="1"/>
</dbReference>
<evidence type="ECO:0000259" key="20">
    <source>
        <dbReference type="Pfam" id="PF13807"/>
    </source>
</evidence>
<dbReference type="InterPro" id="IPR032807">
    <property type="entry name" value="GNVR"/>
</dbReference>
<dbReference type="GO" id="GO:0004715">
    <property type="term" value="F:non-membrane spanning protein tyrosine kinase activity"/>
    <property type="evidence" value="ECO:0007669"/>
    <property type="project" value="UniProtKB-EC"/>
</dbReference>
<feature type="coiled-coil region" evidence="16">
    <location>
        <begin position="411"/>
        <end position="438"/>
    </location>
</feature>
<sequence length="793" mass="90346">MEQQYFEQPEDNINVQEILRKYLQHWKWILLFVFLTCGTAFFYLKVQPSTYISTASVLVKDDKKGSLGSNVDIFSDLGLAKGNSNLHNEIEVFKSRDLIQKVVRKLGLNAQLTQKNTPLTADVYYYKNKTPFRFIFADSTQQKYKHNFTLVIDKVNNTNVYIQQKTNENGQLKTTTIGEVKYDHFFNTKAGAVKIIKTEHFTDEQLGEKFNYKFQSLAAATDRWKASFEVNTVNKDASVLTLSAKGVMKQANNDFIDQLIIEHEENAIADKNEITKNTSAFISERMKVIEEELSDVETTNEQFKVDNRLVDVQKNAEISLEQDGAIEKEIVSTNIQMSLAAYMVDYLSEIDNYNTLLPANLGLMDQSVNQMIVEYNKLVMERNKYIQGASESNPLAVKLERQIASLKPSITQSLKASEESLKMKLKKLNKEASKYKGQIADIPEFERRYREIQRQLQIKETLYLYLLQKREENEIAMASTLGNVKIIDRPYANNNPIAPKKKIIFLAAFILGIALPVALIYVRDLLDNKIRSVEELEETDLPVVGNIPQSKKREDLFTVGAERSVIAEAYRMLRTNMNFLLEKKEEGHVVFLSSSIAAEGKTYTAMNLANTLALTQKKVILVGLDLRAPKLAKYLGHKEGTLGVSNYLANEDLQLNDLIMKPENDIHYDYIFSGAIPPNPSELLTRPRMKEMFEQLKQTYDYVIVDTSPMALVVDTMSVLTYADLLLYVVRANHAEKASIAVPQRLKKEGKIDKIAFVLNGSTRQNGGYGYGNYGYGYGVYGSEKKKKRWFKG</sequence>
<comment type="subcellular location">
    <subcellularLocation>
        <location evidence="1">Cell inner membrane</location>
        <topology evidence="1">Multi-pass membrane protein</topology>
    </subcellularLocation>
</comment>
<dbReference type="Pfam" id="PF02706">
    <property type="entry name" value="Wzz"/>
    <property type="match status" value="1"/>
</dbReference>
<reference evidence="21 22" key="1">
    <citation type="submission" date="2017-12" db="EMBL/GenBank/DDBJ databases">
        <title>The draft genome sequence of Brumimicrobium saltpan LHR20.</title>
        <authorList>
            <person name="Do Z.-J."/>
            <person name="Luo H.-R."/>
        </authorList>
    </citation>
    <scope>NUCLEOTIDE SEQUENCE [LARGE SCALE GENOMIC DNA]</scope>
    <source>
        <strain evidence="21 22">LHR20</strain>
    </source>
</reference>
<evidence type="ECO:0000259" key="18">
    <source>
        <dbReference type="Pfam" id="PF02706"/>
    </source>
</evidence>
<feature type="domain" description="Polysaccharide chain length determinant N-terminal" evidence="18">
    <location>
        <begin position="11"/>
        <end position="106"/>
    </location>
</feature>
<accession>A0A2I0R055</accession>
<dbReference type="PANTHER" id="PTHR32309">
    <property type="entry name" value="TYROSINE-PROTEIN KINASE"/>
    <property type="match status" value="1"/>
</dbReference>
<dbReference type="EMBL" id="PJNI01000016">
    <property type="protein sequence ID" value="PKR79947.1"/>
    <property type="molecule type" value="Genomic_DNA"/>
</dbReference>
<keyword evidence="14" id="KW-0829">Tyrosine-protein kinase</keyword>
<protein>
    <recommendedName>
        <fullName evidence="4">non-specific protein-tyrosine kinase</fullName>
        <ecNumber evidence="4">2.7.10.2</ecNumber>
    </recommendedName>
</protein>
<dbReference type="AlphaFoldDB" id="A0A2I0R055"/>
<evidence type="ECO:0000256" key="2">
    <source>
        <dbReference type="ARBA" id="ARBA00007316"/>
    </source>
</evidence>
<keyword evidence="6" id="KW-0997">Cell inner membrane</keyword>
<dbReference type="InterPro" id="IPR025669">
    <property type="entry name" value="AAA_dom"/>
</dbReference>
<evidence type="ECO:0000256" key="3">
    <source>
        <dbReference type="ARBA" id="ARBA00008883"/>
    </source>
</evidence>
<dbReference type="SUPFAM" id="SSF52540">
    <property type="entry name" value="P-loop containing nucleoside triphosphate hydrolases"/>
    <property type="match status" value="1"/>
</dbReference>
<keyword evidence="12 17" id="KW-1133">Transmembrane helix</keyword>
<feature type="transmembrane region" description="Helical" evidence="17">
    <location>
        <begin position="503"/>
        <end position="522"/>
    </location>
</feature>
<keyword evidence="22" id="KW-1185">Reference proteome</keyword>
<evidence type="ECO:0000256" key="9">
    <source>
        <dbReference type="ARBA" id="ARBA00022741"/>
    </source>
</evidence>
<evidence type="ECO:0000313" key="22">
    <source>
        <dbReference type="Proteomes" id="UP000236654"/>
    </source>
</evidence>
<dbReference type="InterPro" id="IPR050445">
    <property type="entry name" value="Bact_polysacc_biosynth/exp"/>
</dbReference>
<feature type="transmembrane region" description="Helical" evidence="17">
    <location>
        <begin position="26"/>
        <end position="44"/>
    </location>
</feature>
<dbReference type="NCBIfam" id="TIGR01007">
    <property type="entry name" value="eps_fam"/>
    <property type="match status" value="1"/>
</dbReference>
<evidence type="ECO:0000256" key="14">
    <source>
        <dbReference type="ARBA" id="ARBA00023137"/>
    </source>
</evidence>
<keyword evidence="8 17" id="KW-0812">Transmembrane</keyword>
<keyword evidence="11" id="KW-0067">ATP-binding</keyword>
<evidence type="ECO:0000256" key="15">
    <source>
        <dbReference type="ARBA" id="ARBA00051245"/>
    </source>
</evidence>
<dbReference type="Pfam" id="PF13614">
    <property type="entry name" value="AAA_31"/>
    <property type="match status" value="1"/>
</dbReference>
<dbReference type="InterPro" id="IPR005702">
    <property type="entry name" value="Wzc-like_C"/>
</dbReference>
<keyword evidence="5" id="KW-1003">Cell membrane</keyword>
<evidence type="ECO:0000256" key="16">
    <source>
        <dbReference type="SAM" id="Coils"/>
    </source>
</evidence>
<dbReference type="Gene3D" id="3.40.50.300">
    <property type="entry name" value="P-loop containing nucleotide triphosphate hydrolases"/>
    <property type="match status" value="1"/>
</dbReference>
<organism evidence="21 22">
    <name type="scientific">Brumimicrobium salinarum</name>
    <dbReference type="NCBI Taxonomy" id="2058658"/>
    <lineage>
        <taxon>Bacteria</taxon>
        <taxon>Pseudomonadati</taxon>
        <taxon>Bacteroidota</taxon>
        <taxon>Flavobacteriia</taxon>
        <taxon>Flavobacteriales</taxon>
        <taxon>Crocinitomicaceae</taxon>
        <taxon>Brumimicrobium</taxon>
    </lineage>
</organism>
<dbReference type="RefSeq" id="WP_101335417.1">
    <property type="nucleotide sequence ID" value="NZ_PJNI01000016.1"/>
</dbReference>
<dbReference type="OrthoDB" id="9794577at2"/>
<dbReference type="GO" id="GO:0005524">
    <property type="term" value="F:ATP binding"/>
    <property type="evidence" value="ECO:0007669"/>
    <property type="project" value="UniProtKB-KW"/>
</dbReference>
<evidence type="ECO:0000256" key="11">
    <source>
        <dbReference type="ARBA" id="ARBA00022840"/>
    </source>
</evidence>
<keyword evidence="7" id="KW-0808">Transferase</keyword>
<feature type="domain" description="AAA" evidence="19">
    <location>
        <begin position="600"/>
        <end position="733"/>
    </location>
</feature>
<evidence type="ECO:0000256" key="17">
    <source>
        <dbReference type="SAM" id="Phobius"/>
    </source>
</evidence>
<dbReference type="Proteomes" id="UP000236654">
    <property type="component" value="Unassembled WGS sequence"/>
</dbReference>
<gene>
    <name evidence="21" type="ORF">CW751_12760</name>
</gene>